<dbReference type="AlphaFoldDB" id="A0A2M7R828"/>
<dbReference type="UniPathway" id="UPA00109">
    <property type="reaction ID" value="UER00189"/>
</dbReference>
<proteinExistence type="inferred from homology"/>
<comment type="caution">
    <text evidence="4">The sequence shown here is derived from an EMBL/GenBank/DDBJ whole genome shotgun (WGS) entry which is preliminary data.</text>
</comment>
<dbReference type="InterPro" id="IPR000652">
    <property type="entry name" value="Triosephosphate_isomerase"/>
</dbReference>
<comment type="pathway">
    <text evidence="3">Carbohydrate degradation; glycolysis; D-glyceraldehyde 3-phosphate from glycerone phosphate: step 1/1.</text>
</comment>
<dbReference type="GO" id="GO:0006096">
    <property type="term" value="P:glycolytic process"/>
    <property type="evidence" value="ECO:0007669"/>
    <property type="project" value="UniProtKB-UniRule"/>
</dbReference>
<dbReference type="PROSITE" id="PS00171">
    <property type="entry name" value="TIM_1"/>
    <property type="match status" value="1"/>
</dbReference>
<dbReference type="Pfam" id="PF00121">
    <property type="entry name" value="TIM"/>
    <property type="match status" value="1"/>
</dbReference>
<dbReference type="GO" id="GO:0005829">
    <property type="term" value="C:cytosol"/>
    <property type="evidence" value="ECO:0007669"/>
    <property type="project" value="TreeGrafter"/>
</dbReference>
<name>A0A2M7R828_9BACT</name>
<dbReference type="PROSITE" id="PS51440">
    <property type="entry name" value="TIM_2"/>
    <property type="match status" value="1"/>
</dbReference>
<dbReference type="GO" id="GO:0006094">
    <property type="term" value="P:gluconeogenesis"/>
    <property type="evidence" value="ECO:0007669"/>
    <property type="project" value="UniProtKB-UniPathway"/>
</dbReference>
<dbReference type="InterPro" id="IPR035990">
    <property type="entry name" value="TIM_sf"/>
</dbReference>
<dbReference type="NCBIfam" id="TIGR00419">
    <property type="entry name" value="tim"/>
    <property type="match status" value="1"/>
</dbReference>
<dbReference type="GO" id="GO:0004807">
    <property type="term" value="F:triose-phosphate isomerase activity"/>
    <property type="evidence" value="ECO:0007669"/>
    <property type="project" value="UniProtKB-UniRule"/>
</dbReference>
<gene>
    <name evidence="4" type="primary">tpiA</name>
    <name evidence="4" type="ORF">COY72_01700</name>
</gene>
<protein>
    <recommendedName>
        <fullName evidence="3">Triosephosphate isomerase</fullName>
        <ecNumber evidence="3">5.3.1.1</ecNumber>
    </recommendedName>
</protein>
<dbReference type="InterPro" id="IPR020861">
    <property type="entry name" value="Triosephosphate_isomerase_AS"/>
</dbReference>
<comment type="subunit">
    <text evidence="3">Homodimer.</text>
</comment>
<organism evidence="4 5">
    <name type="scientific">Candidatus Nealsonbacteria bacterium CG_4_10_14_0_8_um_filter_35_10</name>
    <dbReference type="NCBI Taxonomy" id="1974683"/>
    <lineage>
        <taxon>Bacteria</taxon>
        <taxon>Candidatus Nealsoniibacteriota</taxon>
    </lineage>
</organism>
<dbReference type="Proteomes" id="UP000230055">
    <property type="component" value="Unassembled WGS sequence"/>
</dbReference>
<dbReference type="GO" id="GO:0019563">
    <property type="term" value="P:glycerol catabolic process"/>
    <property type="evidence" value="ECO:0007669"/>
    <property type="project" value="TreeGrafter"/>
</dbReference>
<keyword evidence="3" id="KW-0963">Cytoplasm</keyword>
<keyword evidence="3" id="KW-0312">Gluconeogenesis</keyword>
<dbReference type="PANTHER" id="PTHR21139">
    <property type="entry name" value="TRIOSEPHOSPHATE ISOMERASE"/>
    <property type="match status" value="1"/>
</dbReference>
<keyword evidence="2 3" id="KW-0413">Isomerase</keyword>
<evidence type="ECO:0000313" key="5">
    <source>
        <dbReference type="Proteomes" id="UP000230055"/>
    </source>
</evidence>
<comment type="subcellular location">
    <subcellularLocation>
        <location evidence="3">Cytoplasm</location>
    </subcellularLocation>
</comment>
<dbReference type="PANTHER" id="PTHR21139:SF42">
    <property type="entry name" value="TRIOSEPHOSPHATE ISOMERASE"/>
    <property type="match status" value="1"/>
</dbReference>
<accession>A0A2M7R828</accession>
<dbReference type="EMBL" id="PFLX01000044">
    <property type="protein sequence ID" value="PIY90762.1"/>
    <property type="molecule type" value="Genomic_DNA"/>
</dbReference>
<dbReference type="UniPathway" id="UPA00138"/>
<sequence length="195" mass="21768">MPTFQHSNILTIKLGAQDCFWEKKGAYTGEISPTMLKDLGCQYVLLGHSERKRLGETDEIINKKLKAALSAKLNPIFCLGETEKERDEGEIQNILKSQLEKGLNKISKKEIKNIVIAYEPVWAIGTGNPCHPSEAKKVLLFLRKFFKKNLILYGGSVNSKNATPYIKEAKFQGLLIGGASLNAKEFIKIVKNLST</sequence>
<dbReference type="SUPFAM" id="SSF51351">
    <property type="entry name" value="Triosephosphate isomerase (TIM)"/>
    <property type="match status" value="1"/>
</dbReference>
<evidence type="ECO:0000256" key="1">
    <source>
        <dbReference type="ARBA" id="ARBA00007422"/>
    </source>
</evidence>
<comment type="catalytic activity">
    <reaction evidence="3">
        <text>D-glyceraldehyde 3-phosphate = dihydroxyacetone phosphate</text>
        <dbReference type="Rhea" id="RHEA:18585"/>
        <dbReference type="ChEBI" id="CHEBI:57642"/>
        <dbReference type="ChEBI" id="CHEBI:59776"/>
        <dbReference type="EC" id="5.3.1.1"/>
    </reaction>
</comment>
<comment type="similarity">
    <text evidence="1 3">Belongs to the triosephosphate isomerase family.</text>
</comment>
<keyword evidence="3" id="KW-0324">Glycolysis</keyword>
<dbReference type="EC" id="5.3.1.1" evidence="3"/>
<dbReference type="GO" id="GO:0046166">
    <property type="term" value="P:glyceraldehyde-3-phosphate biosynthetic process"/>
    <property type="evidence" value="ECO:0007669"/>
    <property type="project" value="TreeGrafter"/>
</dbReference>
<evidence type="ECO:0000256" key="3">
    <source>
        <dbReference type="RuleBase" id="RU363013"/>
    </source>
</evidence>
<dbReference type="InterPro" id="IPR013785">
    <property type="entry name" value="Aldolase_TIM"/>
</dbReference>
<reference evidence="5" key="1">
    <citation type="submission" date="2017-09" db="EMBL/GenBank/DDBJ databases">
        <title>Depth-based differentiation of microbial function through sediment-hosted aquifers and enrichment of novel symbionts in the deep terrestrial subsurface.</title>
        <authorList>
            <person name="Probst A.J."/>
            <person name="Ladd B."/>
            <person name="Jarett J.K."/>
            <person name="Geller-Mcgrath D.E."/>
            <person name="Sieber C.M.K."/>
            <person name="Emerson J.B."/>
            <person name="Anantharaman K."/>
            <person name="Thomas B.C."/>
            <person name="Malmstrom R."/>
            <person name="Stieglmeier M."/>
            <person name="Klingl A."/>
            <person name="Woyke T."/>
            <person name="Ryan C.M."/>
            <person name="Banfield J.F."/>
        </authorList>
    </citation>
    <scope>NUCLEOTIDE SEQUENCE [LARGE SCALE GENOMIC DNA]</scope>
</reference>
<dbReference type="Gene3D" id="3.20.20.70">
    <property type="entry name" value="Aldolase class I"/>
    <property type="match status" value="1"/>
</dbReference>
<evidence type="ECO:0000256" key="2">
    <source>
        <dbReference type="ARBA" id="ARBA00023235"/>
    </source>
</evidence>
<evidence type="ECO:0000313" key="4">
    <source>
        <dbReference type="EMBL" id="PIY90762.1"/>
    </source>
</evidence>
<dbReference type="CDD" id="cd00311">
    <property type="entry name" value="TIM"/>
    <property type="match status" value="1"/>
</dbReference>
<comment type="pathway">
    <text evidence="3">Carbohydrate biosynthesis; gluconeogenesis.</text>
</comment>